<evidence type="ECO:0000256" key="3">
    <source>
        <dbReference type="PROSITE-ProRule" id="PRU00023"/>
    </source>
</evidence>
<dbReference type="Pfam" id="PF00023">
    <property type="entry name" value="Ank"/>
    <property type="match status" value="1"/>
</dbReference>
<dbReference type="PROSITE" id="PS50297">
    <property type="entry name" value="ANK_REP_REGION"/>
    <property type="match status" value="2"/>
</dbReference>
<evidence type="ECO:0000313" key="5">
    <source>
        <dbReference type="Proteomes" id="UP000250642"/>
    </source>
</evidence>
<protein>
    <submittedName>
        <fullName evidence="4">Uncharacterized protein</fullName>
    </submittedName>
</protein>
<dbReference type="PANTHER" id="PTHR24198:SF165">
    <property type="entry name" value="ANKYRIN REPEAT-CONTAINING PROTEIN-RELATED"/>
    <property type="match status" value="1"/>
</dbReference>
<evidence type="ECO:0000313" key="4">
    <source>
        <dbReference type="EMBL" id="RAW18361.1"/>
    </source>
</evidence>
<evidence type="ECO:0000256" key="1">
    <source>
        <dbReference type="ARBA" id="ARBA00022737"/>
    </source>
</evidence>
<accession>A0A329R1F9</accession>
<dbReference type="AlphaFoldDB" id="A0A329R1F9"/>
<gene>
    <name evidence="4" type="ORF">DC345_04285</name>
</gene>
<dbReference type="Gene3D" id="1.25.40.20">
    <property type="entry name" value="Ankyrin repeat-containing domain"/>
    <property type="match status" value="2"/>
</dbReference>
<dbReference type="InterPro" id="IPR036770">
    <property type="entry name" value="Ankyrin_rpt-contain_sf"/>
</dbReference>
<keyword evidence="2 3" id="KW-0040">ANK repeat</keyword>
<dbReference type="Pfam" id="PF12796">
    <property type="entry name" value="Ank_2"/>
    <property type="match status" value="1"/>
</dbReference>
<feature type="repeat" description="ANK" evidence="3">
    <location>
        <begin position="140"/>
        <end position="172"/>
    </location>
</feature>
<dbReference type="RefSeq" id="WP_113052043.1">
    <property type="nucleotide sequence ID" value="NZ_CP175536.1"/>
</dbReference>
<comment type="caution">
    <text evidence="4">The sequence shown here is derived from an EMBL/GenBank/DDBJ whole genome shotgun (WGS) entry which is preliminary data.</text>
</comment>
<dbReference type="EMBL" id="QEVW01000003">
    <property type="protein sequence ID" value="RAW18361.1"/>
    <property type="molecule type" value="Genomic_DNA"/>
</dbReference>
<feature type="repeat" description="ANK" evidence="3">
    <location>
        <begin position="48"/>
        <end position="80"/>
    </location>
</feature>
<dbReference type="SMART" id="SM00248">
    <property type="entry name" value="ANK"/>
    <property type="match status" value="5"/>
</dbReference>
<feature type="repeat" description="ANK" evidence="3">
    <location>
        <begin position="178"/>
        <end position="210"/>
    </location>
</feature>
<dbReference type="PANTHER" id="PTHR24198">
    <property type="entry name" value="ANKYRIN REPEAT AND PROTEIN KINASE DOMAIN-CONTAINING PROTEIN"/>
    <property type="match status" value="1"/>
</dbReference>
<dbReference type="InterPro" id="IPR002110">
    <property type="entry name" value="Ankyrin_rpt"/>
</dbReference>
<name>A0A329R1F9_9BACL</name>
<dbReference type="SUPFAM" id="SSF48403">
    <property type="entry name" value="Ankyrin repeat"/>
    <property type="match status" value="1"/>
</dbReference>
<evidence type="ECO:0000256" key="2">
    <source>
        <dbReference type="ARBA" id="ARBA00023043"/>
    </source>
</evidence>
<dbReference type="PROSITE" id="PS50088">
    <property type="entry name" value="ANK_REPEAT"/>
    <property type="match status" value="3"/>
</dbReference>
<dbReference type="Proteomes" id="UP000250642">
    <property type="component" value="Unassembled WGS sequence"/>
</dbReference>
<keyword evidence="1" id="KW-0677">Repeat</keyword>
<organism evidence="4 5">
    <name type="scientific">Paenibacillus taichungensis</name>
    <dbReference type="NCBI Taxonomy" id="484184"/>
    <lineage>
        <taxon>Bacteria</taxon>
        <taxon>Bacillati</taxon>
        <taxon>Bacillota</taxon>
        <taxon>Bacilli</taxon>
        <taxon>Bacillales</taxon>
        <taxon>Paenibacillaceae</taxon>
        <taxon>Paenibacillus</taxon>
    </lineage>
</organism>
<reference evidence="4 5" key="1">
    <citation type="submission" date="2018-04" db="EMBL/GenBank/DDBJ databases">
        <title>Paenibacillus taichungensis Genome sequencing and assembly.</title>
        <authorList>
            <person name="Xu J."/>
            <person name="Rensing C."/>
            <person name="Mazhar H.S."/>
        </authorList>
    </citation>
    <scope>NUCLEOTIDE SEQUENCE [LARGE SCALE GENOMIC DNA]</scope>
    <source>
        <strain evidence="4 5">NC1</strain>
    </source>
</reference>
<proteinExistence type="predicted"/>
<sequence length="357" mass="40278">MFKIGNQGTFETLPDHAMAIYKGDVIAVEEFIKQGMDLEKEITLSKYIALTPLDIALITNQQAVVKLLVDNGVNLNVKDNPAILKAVRYGGEEIISYLHQKGAKLNGLSKVKSNAYDEAYYGNKKNMAVLKGLGLDIQKYGGKTLRKAVSNHDMKMVQYLLDEGVDINYNESDMVYPYKATPLTVAARNNNMKMVQFLVEQGADVTIQEKDGERAYTIAISQKNAEMAEYLKAHEPQDFHNLSNKLHVLKSYKLPNALIRFLSEGPRRIDLPDNSSSVGYIEFFHLIDTVEMKLGRQKLLRISSNVDQYSHILIVWNPSKKMIGYADIEHQEIGNICTIPEFLADPSKKLTELFDQI</sequence>